<evidence type="ECO:0000256" key="7">
    <source>
        <dbReference type="SAM" id="MobiDB-lite"/>
    </source>
</evidence>
<dbReference type="InterPro" id="IPR033749">
    <property type="entry name" value="Polyprenyl_synt_CS"/>
</dbReference>
<evidence type="ECO:0000313" key="9">
    <source>
        <dbReference type="Proteomes" id="UP000679690"/>
    </source>
</evidence>
<evidence type="ECO:0000256" key="3">
    <source>
        <dbReference type="ARBA" id="ARBA00022679"/>
    </source>
</evidence>
<evidence type="ECO:0000256" key="2">
    <source>
        <dbReference type="ARBA" id="ARBA00006706"/>
    </source>
</evidence>
<name>A0ABS3US11_9ACTN</name>
<dbReference type="PROSITE" id="PS00444">
    <property type="entry name" value="POLYPRENYL_SYNTHASE_2"/>
    <property type="match status" value="1"/>
</dbReference>
<gene>
    <name evidence="8" type="ORF">J5X75_27875</name>
</gene>
<reference evidence="8 9" key="1">
    <citation type="submission" date="2021-03" db="EMBL/GenBank/DDBJ databases">
        <title>Actinoplanes flavus sp. nov., a novel actinomycete isolated from Coconut Palm rhizosphere soil.</title>
        <authorList>
            <person name="Luo X."/>
        </authorList>
    </citation>
    <scope>NUCLEOTIDE SEQUENCE [LARGE SCALE GENOMIC DNA]</scope>
    <source>
        <strain evidence="8 9">NEAU-H7</strain>
    </source>
</reference>
<evidence type="ECO:0000256" key="5">
    <source>
        <dbReference type="ARBA" id="ARBA00022842"/>
    </source>
</evidence>
<dbReference type="RefSeq" id="WP_208470475.1">
    <property type="nucleotide sequence ID" value="NZ_JAGFNS010000020.1"/>
</dbReference>
<dbReference type="InterPro" id="IPR000092">
    <property type="entry name" value="Polyprenyl_synt"/>
</dbReference>
<evidence type="ECO:0000256" key="4">
    <source>
        <dbReference type="ARBA" id="ARBA00022723"/>
    </source>
</evidence>
<keyword evidence="5" id="KW-0460">Magnesium</keyword>
<evidence type="ECO:0000256" key="1">
    <source>
        <dbReference type="ARBA" id="ARBA00001946"/>
    </source>
</evidence>
<dbReference type="Proteomes" id="UP000679690">
    <property type="component" value="Unassembled WGS sequence"/>
</dbReference>
<comment type="similarity">
    <text evidence="2 6">Belongs to the FPP/GGPP synthase family.</text>
</comment>
<sequence>MTATEEHSRGRPGTLAFPGDGRPLLSDLRRIWTAGDDDPLRRIAAYALLPAGKLLRPLLVLESAKSVGGSPDDLGELALAVEYLHVATLIHDDIIDEDDIRRGRPAVHAAFGTPDAIVTGDGLLLQAFAALTRVSPAGVTDTALRSAVAVLADAGIDLCRGQLREAELTGDLHCSTEQYLTMARLKTGVLFEASCRIGAILGGGPPAWVDALGTFGVHLGVAFQIRDDLLGFDDNAELVGKPNESDVANRRPTLPMLLAYQSAGADDRDLLERAFRGELSGVRAFPEVRRIVEETGARAAAEWHAADLIDRAKRALAPLPGNGAVLTAIADYARERGH</sequence>
<keyword evidence="3 6" id="KW-0808">Transferase</keyword>
<dbReference type="PROSITE" id="PS00723">
    <property type="entry name" value="POLYPRENYL_SYNTHASE_1"/>
    <property type="match status" value="1"/>
</dbReference>
<comment type="cofactor">
    <cofactor evidence="1">
        <name>Mg(2+)</name>
        <dbReference type="ChEBI" id="CHEBI:18420"/>
    </cofactor>
</comment>
<keyword evidence="4" id="KW-0479">Metal-binding</keyword>
<dbReference type="PANTHER" id="PTHR12001">
    <property type="entry name" value="GERANYLGERANYL PYROPHOSPHATE SYNTHASE"/>
    <property type="match status" value="1"/>
</dbReference>
<dbReference type="PANTHER" id="PTHR12001:SF85">
    <property type="entry name" value="SHORT CHAIN ISOPRENYL DIPHOSPHATE SYNTHASE"/>
    <property type="match status" value="1"/>
</dbReference>
<dbReference type="Pfam" id="PF00348">
    <property type="entry name" value="polyprenyl_synt"/>
    <property type="match status" value="1"/>
</dbReference>
<evidence type="ECO:0000256" key="6">
    <source>
        <dbReference type="RuleBase" id="RU004466"/>
    </source>
</evidence>
<feature type="region of interest" description="Disordered" evidence="7">
    <location>
        <begin position="1"/>
        <end position="20"/>
    </location>
</feature>
<dbReference type="SFLD" id="SFLDG01017">
    <property type="entry name" value="Polyprenyl_Transferase_Like"/>
    <property type="match status" value="1"/>
</dbReference>
<dbReference type="Gene3D" id="1.10.600.10">
    <property type="entry name" value="Farnesyl Diphosphate Synthase"/>
    <property type="match status" value="1"/>
</dbReference>
<dbReference type="EMBL" id="JAGFNS010000020">
    <property type="protein sequence ID" value="MBO3741333.1"/>
    <property type="molecule type" value="Genomic_DNA"/>
</dbReference>
<dbReference type="InterPro" id="IPR008949">
    <property type="entry name" value="Isoprenoid_synthase_dom_sf"/>
</dbReference>
<keyword evidence="9" id="KW-1185">Reference proteome</keyword>
<organism evidence="8 9">
    <name type="scientific">Actinoplanes flavus</name>
    <dbReference type="NCBI Taxonomy" id="2820290"/>
    <lineage>
        <taxon>Bacteria</taxon>
        <taxon>Bacillati</taxon>
        <taxon>Actinomycetota</taxon>
        <taxon>Actinomycetes</taxon>
        <taxon>Micromonosporales</taxon>
        <taxon>Micromonosporaceae</taxon>
        <taxon>Actinoplanes</taxon>
    </lineage>
</organism>
<dbReference type="SFLD" id="SFLDS00005">
    <property type="entry name" value="Isoprenoid_Synthase_Type_I"/>
    <property type="match status" value="1"/>
</dbReference>
<proteinExistence type="inferred from homology"/>
<evidence type="ECO:0000313" key="8">
    <source>
        <dbReference type="EMBL" id="MBO3741333.1"/>
    </source>
</evidence>
<comment type="caution">
    <text evidence="8">The sequence shown here is derived from an EMBL/GenBank/DDBJ whole genome shotgun (WGS) entry which is preliminary data.</text>
</comment>
<dbReference type="CDD" id="cd00685">
    <property type="entry name" value="Trans_IPPS_HT"/>
    <property type="match status" value="1"/>
</dbReference>
<protein>
    <submittedName>
        <fullName evidence="8">Polyprenyl synthetase family protein</fullName>
    </submittedName>
</protein>
<accession>A0ABS3US11</accession>
<dbReference type="SUPFAM" id="SSF48576">
    <property type="entry name" value="Terpenoid synthases"/>
    <property type="match status" value="1"/>
</dbReference>